<reference evidence="1" key="2">
    <citation type="journal article" date="2015" name="Data Brief">
        <title>Shoot transcriptome of the giant reed, Arundo donax.</title>
        <authorList>
            <person name="Barrero R.A."/>
            <person name="Guerrero F.D."/>
            <person name="Moolhuijzen P."/>
            <person name="Goolsby J.A."/>
            <person name="Tidwell J."/>
            <person name="Bellgard S.E."/>
            <person name="Bellgard M.I."/>
        </authorList>
    </citation>
    <scope>NUCLEOTIDE SEQUENCE</scope>
    <source>
        <tissue evidence="1">Shoot tissue taken approximately 20 cm above the soil surface</tissue>
    </source>
</reference>
<proteinExistence type="predicted"/>
<name>A0A0A9B191_ARUDO</name>
<reference evidence="1" key="1">
    <citation type="submission" date="2014-09" db="EMBL/GenBank/DDBJ databases">
        <authorList>
            <person name="Magalhaes I.L.F."/>
            <person name="Oliveira U."/>
            <person name="Santos F.R."/>
            <person name="Vidigal T.H.D.A."/>
            <person name="Brescovit A.D."/>
            <person name="Santos A.J."/>
        </authorList>
    </citation>
    <scope>NUCLEOTIDE SEQUENCE</scope>
    <source>
        <tissue evidence="1">Shoot tissue taken approximately 20 cm above the soil surface</tissue>
    </source>
</reference>
<dbReference type="AlphaFoldDB" id="A0A0A9B191"/>
<evidence type="ECO:0000313" key="1">
    <source>
        <dbReference type="EMBL" id="JAD55923.1"/>
    </source>
</evidence>
<organism evidence="1">
    <name type="scientific">Arundo donax</name>
    <name type="common">Giant reed</name>
    <name type="synonym">Donax arundinaceus</name>
    <dbReference type="NCBI Taxonomy" id="35708"/>
    <lineage>
        <taxon>Eukaryota</taxon>
        <taxon>Viridiplantae</taxon>
        <taxon>Streptophyta</taxon>
        <taxon>Embryophyta</taxon>
        <taxon>Tracheophyta</taxon>
        <taxon>Spermatophyta</taxon>
        <taxon>Magnoliopsida</taxon>
        <taxon>Liliopsida</taxon>
        <taxon>Poales</taxon>
        <taxon>Poaceae</taxon>
        <taxon>PACMAD clade</taxon>
        <taxon>Arundinoideae</taxon>
        <taxon>Arundineae</taxon>
        <taxon>Arundo</taxon>
    </lineage>
</organism>
<dbReference type="EMBL" id="GBRH01241972">
    <property type="protein sequence ID" value="JAD55923.1"/>
    <property type="molecule type" value="Transcribed_RNA"/>
</dbReference>
<sequence>MCIIHPNFCSNSVMSSSHYNYPCGCGMQWSSQQIYPCVRLPHIIQHKEKTLLFNG</sequence>
<protein>
    <submittedName>
        <fullName evidence="1">Uncharacterized protein</fullName>
    </submittedName>
</protein>
<accession>A0A0A9B191</accession>